<organism evidence="1 2">
    <name type="scientific">Fontibacillus solani</name>
    <dbReference type="NCBI Taxonomy" id="1572857"/>
    <lineage>
        <taxon>Bacteria</taxon>
        <taxon>Bacillati</taxon>
        <taxon>Bacillota</taxon>
        <taxon>Bacilli</taxon>
        <taxon>Bacillales</taxon>
        <taxon>Paenibacillaceae</taxon>
        <taxon>Fontibacillus</taxon>
    </lineage>
</organism>
<proteinExistence type="predicted"/>
<dbReference type="EMBL" id="JACJIP010000001">
    <property type="protein sequence ID" value="MBA9083705.1"/>
    <property type="molecule type" value="Genomic_DNA"/>
</dbReference>
<dbReference type="RefSeq" id="WP_182533866.1">
    <property type="nucleotide sequence ID" value="NZ_JACJIP010000001.1"/>
</dbReference>
<evidence type="ECO:0000313" key="2">
    <source>
        <dbReference type="Proteomes" id="UP000567067"/>
    </source>
</evidence>
<dbReference type="Proteomes" id="UP000567067">
    <property type="component" value="Unassembled WGS sequence"/>
</dbReference>
<evidence type="ECO:0000313" key="1">
    <source>
        <dbReference type="EMBL" id="MBA9083705.1"/>
    </source>
</evidence>
<accession>A0A7W3XPS1</accession>
<sequence>MKKLEIKPQSIDTFKTMIGTAYSGVYENKDNAYVFTKDQLPIKLGSQILYDVWQVKQDNNYGIKVRYIINGGYPPIYYLIEGKSGARRTRRIRNFPLAFATSWVCKQITG</sequence>
<name>A0A7W3XPS1_9BACL</name>
<keyword evidence="2" id="KW-1185">Reference proteome</keyword>
<reference evidence="1 2" key="1">
    <citation type="submission" date="2020-08" db="EMBL/GenBank/DDBJ databases">
        <title>Genomic Encyclopedia of Type Strains, Phase III (KMG-III): the genomes of soil and plant-associated and newly described type strains.</title>
        <authorList>
            <person name="Whitman W."/>
        </authorList>
    </citation>
    <scope>NUCLEOTIDE SEQUENCE [LARGE SCALE GENOMIC DNA]</scope>
    <source>
        <strain evidence="1 2">CECT 8693</strain>
    </source>
</reference>
<comment type="caution">
    <text evidence="1">The sequence shown here is derived from an EMBL/GenBank/DDBJ whole genome shotgun (WGS) entry which is preliminary data.</text>
</comment>
<gene>
    <name evidence="1" type="ORF">FHR92_000148</name>
</gene>
<dbReference type="AlphaFoldDB" id="A0A7W3XPS1"/>
<protein>
    <submittedName>
        <fullName evidence="1">Uncharacterized protein</fullName>
    </submittedName>
</protein>